<dbReference type="Gene3D" id="2.160.10.10">
    <property type="entry name" value="Hexapeptide repeat proteins"/>
    <property type="match status" value="1"/>
</dbReference>
<dbReference type="InterPro" id="IPR032533">
    <property type="entry name" value="DUF4954"/>
</dbReference>
<dbReference type="SUPFAM" id="SSF51161">
    <property type="entry name" value="Trimeric LpxA-like enzymes"/>
    <property type="match status" value="1"/>
</dbReference>
<protein>
    <submittedName>
        <fullName evidence="3">DUF4954 domain-containing protein</fullName>
    </submittedName>
</protein>
<gene>
    <name evidence="3" type="ORF">CRP01_01605</name>
</gene>
<evidence type="ECO:0000313" key="3">
    <source>
        <dbReference type="EMBL" id="PHN08634.1"/>
    </source>
</evidence>
<dbReference type="AlphaFoldDB" id="A0A2D0NJF8"/>
<accession>A0A2D0NJF8</accession>
<sequence>MGKISRKPLSRIGYDFILPQFLEPGQDEYHIRYRQFGPGKDFRRLTASEIEALVKNENVADNWEDIWVSEAFDPNLVRNCHFHGRVRIGALEAYYLEFHELRIPVGLYNSTIISCDIGNYVAIKNVQYLAYYIIGDETVLFNVNEMQTTSHAKFGNGILKEGESEHLRIWLEICNENGNRKVLPFEDMLPADACLWARTRDDRELMAAFKKMTDNAFDQSRGYYGTVGTQCVIKNTESIKDVKIGSHAYIKGANKLKNLTIKSSEAAPSQIGEGVELVNGIMGYGSRAFYGVKAVRFILGENSTLKYGARLINSILGDNSTISCCEVLNSLLFPGHEQHHNNSFLIAATVLGQSNIAAGATIGSNHNSRGADGEIIAGRGFWPGLCVSLKHNSKFAAFCLLTKGDFPAELHIHLPFSLVANNESEDRLEVIPAFWWQYNMYALARNAWKYGERDQRTYKQQSFETDFLAPDTVAEMFHALSYLEEATARAFREQDHPSPEIELEGRALGKELLLERPEIADRLIIRANDMEHSAREVRLLKVTAAYRAYREMLHFYGVRTLLDLQTEGEGPVAWENLRAQFGESQREDWFNLGGQLIARADLDRMLAEIKGGDIDSWKELHARYVDLDRDYRQKNAANAYASLLELHGIDAPAVNEEMWRKWVEQATEISWMMARRTKASRQKDYDNPFRQLTYNSAEEMEAVQGALDANPFIREMASRAAEFADRHA</sequence>
<dbReference type="EMBL" id="PDUD01000001">
    <property type="protein sequence ID" value="PHN08634.1"/>
    <property type="molecule type" value="Genomic_DNA"/>
</dbReference>
<feature type="domain" description="DUF4954" evidence="1">
    <location>
        <begin position="42"/>
        <end position="485"/>
    </location>
</feature>
<evidence type="ECO:0000313" key="4">
    <source>
        <dbReference type="Proteomes" id="UP000223913"/>
    </source>
</evidence>
<name>A0A2D0NJF8_FLAN2</name>
<dbReference type="InterPro" id="IPR049208">
    <property type="entry name" value="DUF6819"/>
</dbReference>
<evidence type="ECO:0000259" key="2">
    <source>
        <dbReference type="Pfam" id="PF20683"/>
    </source>
</evidence>
<dbReference type="Pfam" id="PF20683">
    <property type="entry name" value="DUF6819"/>
    <property type="match status" value="1"/>
</dbReference>
<feature type="domain" description="DUF6819" evidence="2">
    <location>
        <begin position="583"/>
        <end position="719"/>
    </location>
</feature>
<dbReference type="Proteomes" id="UP000223913">
    <property type="component" value="Unassembled WGS sequence"/>
</dbReference>
<proteinExistence type="predicted"/>
<evidence type="ECO:0000259" key="1">
    <source>
        <dbReference type="Pfam" id="PF16314"/>
    </source>
</evidence>
<dbReference type="OrthoDB" id="9814955at2"/>
<comment type="caution">
    <text evidence="3">The sequence shown here is derived from an EMBL/GenBank/DDBJ whole genome shotgun (WGS) entry which is preliminary data.</text>
</comment>
<dbReference type="Pfam" id="PF16314">
    <property type="entry name" value="DUF4954"/>
    <property type="match status" value="1"/>
</dbReference>
<reference evidence="3 4" key="1">
    <citation type="submission" date="2017-10" db="EMBL/GenBank/DDBJ databases">
        <title>The draft genome sequence of Lewinella nigricans NBRC 102662.</title>
        <authorList>
            <person name="Wang K."/>
        </authorList>
    </citation>
    <scope>NUCLEOTIDE SEQUENCE [LARGE SCALE GENOMIC DNA]</scope>
    <source>
        <strain evidence="3 4">NBRC 102662</strain>
    </source>
</reference>
<organism evidence="3 4">
    <name type="scientific">Flavilitoribacter nigricans (strain ATCC 23147 / DSM 23189 / NBRC 102662 / NCIMB 1420 / SS-2)</name>
    <name type="common">Lewinella nigricans</name>
    <dbReference type="NCBI Taxonomy" id="1122177"/>
    <lineage>
        <taxon>Bacteria</taxon>
        <taxon>Pseudomonadati</taxon>
        <taxon>Bacteroidota</taxon>
        <taxon>Saprospiria</taxon>
        <taxon>Saprospirales</taxon>
        <taxon>Lewinellaceae</taxon>
        <taxon>Flavilitoribacter</taxon>
    </lineage>
</organism>
<dbReference type="RefSeq" id="WP_099148224.1">
    <property type="nucleotide sequence ID" value="NZ_PDUD01000001.1"/>
</dbReference>
<keyword evidence="4" id="KW-1185">Reference proteome</keyword>
<dbReference type="InterPro" id="IPR011004">
    <property type="entry name" value="Trimer_LpxA-like_sf"/>
</dbReference>